<organism evidence="3 4">
    <name type="scientific">Nakamurella flava</name>
    <dbReference type="NCBI Taxonomy" id="2576308"/>
    <lineage>
        <taxon>Bacteria</taxon>
        <taxon>Bacillati</taxon>
        <taxon>Actinomycetota</taxon>
        <taxon>Actinomycetes</taxon>
        <taxon>Nakamurellales</taxon>
        <taxon>Nakamurellaceae</taxon>
        <taxon>Nakamurella</taxon>
    </lineage>
</organism>
<dbReference type="RefSeq" id="WP_137448967.1">
    <property type="nucleotide sequence ID" value="NZ_SZZH01000001.1"/>
</dbReference>
<sequence>MVTLLRSRRSRPPADPPPTPPPGAAHPTGSEPPPRPAGVAGLRPRTIALVVAAVYYVGALIVFRDVVRAIPSVLRGDAVIAGDELVPFFNWHTQLLDQAAGEFNDLVNGYEFRVRYAFLTTWLRYYQVLPFAILLVIPSLFLVTYLTVAKFADRVFTSLSSQAIYLATFFPVTLIYLIMVYSKITHFYTLVLGLVLMTISALWMLYALLFAGRKWKRWMVLASVATLFNPAIHYLILFSLFFAITAVTLLVGEIGHWLRRGGPAWLRTLPRRVKGATTEPGRWRRLRAWWRMFTGTTTGRIAVAGVLYAAITLIPYALFVKYVALAGVTNLTDTVPGDYYFIRDASVSWLHELSWDLAGITDKILYGDYLAKVPRYPNAIYTVLLFVPLVVPAVRRRLFPTRAHRQLRGVIFVAVVFALWATIGYAEPLWFPTFHRTLADLAIAANDSHSTIGNLVVTVAGTIVQILRFPHRFQLILFMLAPLVMSLTLAYLIDLVSGRWLGPARPRRNPPPTDGPVAQARPRRIPGRAARTAARMVSGEWFVKLLATACVGMVFFTPFFSNDVYRQVFSSGNMAGFLSPFPLADLKQVKQALNELPPGKTVVLPPTETAKLVSDSNGVDHKFIDKFFIYYLDKPSYYYGLTGDVKNKFEFFLILRGLYYQQDWWLNVARDIGVRYIVVNRKIHSNEGVGAEYLPKVESYVEPALARLTPDVQLRMSNESYALYEIVDQPPPDRPVLLVDSSWQTYLDLVFNRRNLSRCYSFEYTPYADVDRVISDRQTMLLTDDPHTSALNLYLMQHPKAFSGPDSRMFAFNPDVVASNYYLSPMFRAFLLFSITKWNRMDMITPGVFGTLRGSFIGIPRATEISVPVKVAEPGRYHVLMRTADTANRLHITAPSLGYDQTPELRSPAANVKFFPTDQVYNPDRVAVDTSGMTVEDLEARIPDQLVAVNSGYSYQDLGVVDAKAGTHTFTIDKLDSNPMLFEGMVLVPEADYQALALPATVTPITDPNTLGCSERTTSSGGKDGYVDPAANPAHADLTQDELLNLAAADVQDLEPPEGGTLDSKWLGVGLTLALLIVSGLLVRWRARWSPTVDGPDPDAPAGPDPPDPTLTDPEPPDRHDDRGREPPRTKEMPS</sequence>
<reference evidence="3 4" key="1">
    <citation type="submission" date="2019-05" db="EMBL/GenBank/DDBJ databases">
        <title>Nakamurella sp. N5BH11, whole genome shotgun sequence.</title>
        <authorList>
            <person name="Tuo L."/>
        </authorList>
    </citation>
    <scope>NUCLEOTIDE SEQUENCE [LARGE SCALE GENOMIC DNA]</scope>
    <source>
        <strain evidence="3 4">N5BH11</strain>
    </source>
</reference>
<proteinExistence type="predicted"/>
<accession>A0A4U6QNM0</accession>
<feature type="transmembrane region" description="Helical" evidence="2">
    <location>
        <begin position="163"/>
        <end position="181"/>
    </location>
</feature>
<feature type="compositionally biased region" description="Polar residues" evidence="1">
    <location>
        <begin position="1009"/>
        <end position="1021"/>
    </location>
</feature>
<feature type="transmembrane region" description="Helical" evidence="2">
    <location>
        <begin position="378"/>
        <end position="395"/>
    </location>
</feature>
<feature type="region of interest" description="Disordered" evidence="1">
    <location>
        <begin position="1"/>
        <end position="39"/>
    </location>
</feature>
<evidence type="ECO:0000256" key="1">
    <source>
        <dbReference type="SAM" id="MobiDB-lite"/>
    </source>
</evidence>
<feature type="transmembrane region" description="Helical" evidence="2">
    <location>
        <begin position="301"/>
        <end position="324"/>
    </location>
</feature>
<feature type="transmembrane region" description="Helical" evidence="2">
    <location>
        <begin position="475"/>
        <end position="497"/>
    </location>
</feature>
<keyword evidence="2" id="KW-0472">Membrane</keyword>
<dbReference type="AlphaFoldDB" id="A0A4U6QNM0"/>
<protein>
    <submittedName>
        <fullName evidence="3">Uncharacterized protein</fullName>
    </submittedName>
</protein>
<keyword evidence="2" id="KW-0812">Transmembrane</keyword>
<evidence type="ECO:0000313" key="3">
    <source>
        <dbReference type="EMBL" id="TKV61662.1"/>
    </source>
</evidence>
<dbReference type="OrthoDB" id="4585864at2"/>
<keyword evidence="4" id="KW-1185">Reference proteome</keyword>
<feature type="transmembrane region" description="Helical" evidence="2">
    <location>
        <begin position="407"/>
        <end position="426"/>
    </location>
</feature>
<keyword evidence="2" id="KW-1133">Transmembrane helix</keyword>
<feature type="compositionally biased region" description="Pro residues" evidence="1">
    <location>
        <begin position="13"/>
        <end position="36"/>
    </location>
</feature>
<feature type="region of interest" description="Disordered" evidence="1">
    <location>
        <begin position="1091"/>
        <end position="1135"/>
    </location>
</feature>
<feature type="transmembrane region" description="Helical" evidence="2">
    <location>
        <begin position="541"/>
        <end position="560"/>
    </location>
</feature>
<dbReference type="EMBL" id="SZZH01000001">
    <property type="protein sequence ID" value="TKV61662.1"/>
    <property type="molecule type" value="Genomic_DNA"/>
</dbReference>
<feature type="compositionally biased region" description="Pro residues" evidence="1">
    <location>
        <begin position="1098"/>
        <end position="1109"/>
    </location>
</feature>
<feature type="transmembrane region" description="Helical" evidence="2">
    <location>
        <begin position="231"/>
        <end position="251"/>
    </location>
</feature>
<feature type="transmembrane region" description="Helical" evidence="2">
    <location>
        <begin position="188"/>
        <end position="211"/>
    </location>
</feature>
<gene>
    <name evidence="3" type="ORF">FDO65_08945</name>
</gene>
<dbReference type="Proteomes" id="UP000306985">
    <property type="component" value="Unassembled WGS sequence"/>
</dbReference>
<feature type="compositionally biased region" description="Basic and acidic residues" evidence="1">
    <location>
        <begin position="1116"/>
        <end position="1135"/>
    </location>
</feature>
<comment type="caution">
    <text evidence="3">The sequence shown here is derived from an EMBL/GenBank/DDBJ whole genome shotgun (WGS) entry which is preliminary data.</text>
</comment>
<name>A0A4U6QNM0_9ACTN</name>
<feature type="transmembrane region" description="Helical" evidence="2">
    <location>
        <begin position="47"/>
        <end position="67"/>
    </location>
</feature>
<evidence type="ECO:0000256" key="2">
    <source>
        <dbReference type="SAM" id="Phobius"/>
    </source>
</evidence>
<feature type="transmembrane region" description="Helical" evidence="2">
    <location>
        <begin position="123"/>
        <end position="143"/>
    </location>
</feature>
<feature type="region of interest" description="Disordered" evidence="1">
    <location>
        <begin position="1009"/>
        <end position="1033"/>
    </location>
</feature>
<feature type="compositionally biased region" description="Basic residues" evidence="1">
    <location>
        <begin position="1"/>
        <end position="11"/>
    </location>
</feature>
<evidence type="ECO:0000313" key="4">
    <source>
        <dbReference type="Proteomes" id="UP000306985"/>
    </source>
</evidence>